<dbReference type="Proteomes" id="UP000053681">
    <property type="component" value="Unassembled WGS sequence"/>
</dbReference>
<comment type="caution">
    <text evidence="2">The sequence shown here is derived from an EMBL/GenBank/DDBJ whole genome shotgun (WGS) entry which is preliminary data.</text>
</comment>
<protein>
    <submittedName>
        <fullName evidence="2">Uncharacterized protein</fullName>
    </submittedName>
</protein>
<evidence type="ECO:0000256" key="1">
    <source>
        <dbReference type="SAM" id="Phobius"/>
    </source>
</evidence>
<organism evidence="2 3">
    <name type="scientific">Priestia veravalensis</name>
    <dbReference type="NCBI Taxonomy" id="1414648"/>
    <lineage>
        <taxon>Bacteria</taxon>
        <taxon>Bacillati</taxon>
        <taxon>Bacillota</taxon>
        <taxon>Bacilli</taxon>
        <taxon>Bacillales</taxon>
        <taxon>Bacillaceae</taxon>
        <taxon>Priestia</taxon>
    </lineage>
</organism>
<name>A0A0V8JQ43_9BACI</name>
<feature type="transmembrane region" description="Helical" evidence="1">
    <location>
        <begin position="95"/>
        <end position="117"/>
    </location>
</feature>
<feature type="transmembrane region" description="Helical" evidence="1">
    <location>
        <begin position="65"/>
        <end position="83"/>
    </location>
</feature>
<reference evidence="2 3" key="1">
    <citation type="submission" date="2015-11" db="EMBL/GenBank/DDBJ databases">
        <title>Bacillus caseinolyticus sp nov.</title>
        <authorList>
            <person name="Dastager S.G."/>
            <person name="Mawlankar R."/>
        </authorList>
    </citation>
    <scope>NUCLEOTIDE SEQUENCE [LARGE SCALE GENOMIC DNA]</scope>
    <source>
        <strain evidence="2 3">SGD-V-76</strain>
    </source>
</reference>
<accession>A0A0V8JQ43</accession>
<keyword evidence="1" id="KW-0472">Membrane</keyword>
<gene>
    <name evidence="2" type="ORF">AS180_04035</name>
</gene>
<proteinExistence type="predicted"/>
<feature type="transmembrane region" description="Helical" evidence="1">
    <location>
        <begin position="6"/>
        <end position="39"/>
    </location>
</feature>
<sequence length="120" mass="14217">MSKLFTYFPLICFLIILLGLEESVMKWALLVFMAIGILIAKNSRKNMQSEEVEYDDRVNSNITKWSLRTMYVMNALLFIMLVLENYHISLIKLNINFILIYLLITLFIPFYIIPLIIKKF</sequence>
<keyword evidence="1" id="KW-0812">Transmembrane</keyword>
<keyword evidence="3" id="KW-1185">Reference proteome</keyword>
<keyword evidence="1" id="KW-1133">Transmembrane helix</keyword>
<evidence type="ECO:0000313" key="2">
    <source>
        <dbReference type="EMBL" id="KSU89172.1"/>
    </source>
</evidence>
<dbReference type="EMBL" id="LNQP01000010">
    <property type="protein sequence ID" value="KSU89172.1"/>
    <property type="molecule type" value="Genomic_DNA"/>
</dbReference>
<dbReference type="AlphaFoldDB" id="A0A0V8JQ43"/>
<evidence type="ECO:0000313" key="3">
    <source>
        <dbReference type="Proteomes" id="UP000053681"/>
    </source>
</evidence>